<proteinExistence type="predicted"/>
<evidence type="ECO:0000313" key="4">
    <source>
        <dbReference type="Proteomes" id="UP000438983"/>
    </source>
</evidence>
<reference evidence="3 4" key="1">
    <citation type="submission" date="2019-12" db="EMBL/GenBank/DDBJ databases">
        <title>Complete genome sequence of Pseudomonas stutzeri.</title>
        <authorList>
            <person name="Lim S.R."/>
            <person name="Kim J.H."/>
        </authorList>
    </citation>
    <scope>NUCLEOTIDE SEQUENCE [LARGE SCALE GENOMIC DNA]</scope>
    <source>
        <strain evidence="3 4">PM101005</strain>
    </source>
</reference>
<dbReference type="Proteomes" id="UP000438983">
    <property type="component" value="Chromosome"/>
</dbReference>
<dbReference type="EMBL" id="CP046902">
    <property type="protein sequence ID" value="QGZ30839.1"/>
    <property type="molecule type" value="Genomic_DNA"/>
</dbReference>
<feature type="region of interest" description="Disordered" evidence="1">
    <location>
        <begin position="314"/>
        <end position="340"/>
    </location>
</feature>
<feature type="transmembrane region" description="Helical" evidence="2">
    <location>
        <begin position="30"/>
        <end position="49"/>
    </location>
</feature>
<evidence type="ECO:0000256" key="2">
    <source>
        <dbReference type="SAM" id="Phobius"/>
    </source>
</evidence>
<evidence type="ECO:0000256" key="1">
    <source>
        <dbReference type="SAM" id="MobiDB-lite"/>
    </source>
</evidence>
<dbReference type="OrthoDB" id="6074146at2"/>
<keyword evidence="2" id="KW-0472">Membrane</keyword>
<feature type="transmembrane region" description="Helical" evidence="2">
    <location>
        <begin position="56"/>
        <end position="74"/>
    </location>
</feature>
<protein>
    <submittedName>
        <fullName evidence="3">MFS transporter</fullName>
    </submittedName>
</protein>
<accession>A0A6I6LIU1</accession>
<evidence type="ECO:0000313" key="3">
    <source>
        <dbReference type="EMBL" id="QGZ30839.1"/>
    </source>
</evidence>
<keyword evidence="2" id="KW-1133">Transmembrane helix</keyword>
<dbReference type="RefSeq" id="WP_158188324.1">
    <property type="nucleotide sequence ID" value="NZ_CP046902.1"/>
</dbReference>
<dbReference type="AlphaFoldDB" id="A0A6I6LIU1"/>
<organism evidence="3 4">
    <name type="scientific">Stutzerimonas stutzeri</name>
    <name type="common">Pseudomonas stutzeri</name>
    <dbReference type="NCBI Taxonomy" id="316"/>
    <lineage>
        <taxon>Bacteria</taxon>
        <taxon>Pseudomonadati</taxon>
        <taxon>Pseudomonadota</taxon>
        <taxon>Gammaproteobacteria</taxon>
        <taxon>Pseudomonadales</taxon>
        <taxon>Pseudomonadaceae</taxon>
        <taxon>Stutzerimonas</taxon>
    </lineage>
</organism>
<gene>
    <name evidence="3" type="ORF">GQA94_12480</name>
</gene>
<name>A0A6I6LIU1_STUST</name>
<sequence>MDALLILGGLLLIVAGLVWLIVLAFGKGLLWGVGSLLPPLTLLFVFRHWTAARKAIGLAGLGIIPLTVGFTLLASHEPERMAAIASLQWLEPDEQTQRHHLAIRLHGQLDGRPFSPRVGRLVDGVLTLREGDDLFARQEVRIRLGVTPPGPLQVDVLPQDVAPVPEVEINWMRPEQELPEARRIQSGYTLHLNLQPVPPNKLVGDFHLVLPAHYRTSLSGEVEIFTDDLRYREGKVDLSHDSVDTLGYLARDHLQRRFATRAVTLESLAPVSFPASAMVLPVRARINGKPERFELSLSKGDQGWAVDDDTYPSLPIEAQTPPEAAGIRPQALPDNPASPRIDRRERFSLARLLREPARYEHLQMRAHTARGGLAQGRFVGIDREGNVAIRQTLKGPGEATYNLAPGEIVLLELLEP</sequence>
<keyword evidence="2" id="KW-0812">Transmembrane</keyword>